<evidence type="ECO:0000256" key="3">
    <source>
        <dbReference type="ARBA" id="ARBA00023163"/>
    </source>
</evidence>
<accession>A0A0D6PZH5</accession>
<dbReference type="RefSeq" id="WP_014106195.1">
    <property type="nucleotide sequence ID" value="NZ_BANI01000063.1"/>
</dbReference>
<dbReference type="SMART" id="SM00421">
    <property type="entry name" value="HTH_LUXR"/>
    <property type="match status" value="1"/>
</dbReference>
<dbReference type="InterPro" id="IPR036388">
    <property type="entry name" value="WH-like_DNA-bd_sf"/>
</dbReference>
<name>A0A0D6PZH5_KOMEU</name>
<dbReference type="Pfam" id="PF00196">
    <property type="entry name" value="GerE"/>
    <property type="match status" value="1"/>
</dbReference>
<evidence type="ECO:0000259" key="4">
    <source>
        <dbReference type="PROSITE" id="PS50043"/>
    </source>
</evidence>
<sequence>MRPIDLMPKSISDRNIYESRVIDDFIQSIGFNGYLYHASGCVPEIFPRSVTVTNGDEQTLDYFASHSPMSPEPLFKSQQNGFRNVYSAIKVRNKKGHTYEGRIASLKEIKYIPLRVISGIAAYFLLWSKSNIELDVTDSAARRILSVFHGMHAQIIVTTTEQQRGLEMPRLTRTEQRVLRWTAEGKTASEAAQILGVTERTINFHVANLISKLDASNKTHAIFKAVCFGIIL</sequence>
<comment type="caution">
    <text evidence="5">The sequence shown here is derived from an EMBL/GenBank/DDBJ whole genome shotgun (WGS) entry which is preliminary data.</text>
</comment>
<dbReference type="GO" id="GO:0006355">
    <property type="term" value="P:regulation of DNA-templated transcription"/>
    <property type="evidence" value="ECO:0007669"/>
    <property type="project" value="InterPro"/>
</dbReference>
<keyword evidence="1" id="KW-0805">Transcription regulation</keyword>
<dbReference type="InterPro" id="IPR000792">
    <property type="entry name" value="Tscrpt_reg_LuxR_C"/>
</dbReference>
<evidence type="ECO:0000256" key="2">
    <source>
        <dbReference type="ARBA" id="ARBA00023125"/>
    </source>
</evidence>
<organism evidence="5 6">
    <name type="scientific">Komagataeibacter europaeus NBRC 3261</name>
    <dbReference type="NCBI Taxonomy" id="1234669"/>
    <lineage>
        <taxon>Bacteria</taxon>
        <taxon>Pseudomonadati</taxon>
        <taxon>Pseudomonadota</taxon>
        <taxon>Alphaproteobacteria</taxon>
        <taxon>Acetobacterales</taxon>
        <taxon>Acetobacteraceae</taxon>
        <taxon>Komagataeibacter</taxon>
    </lineage>
</organism>
<dbReference type="AlphaFoldDB" id="A0A0D6PZH5"/>
<dbReference type="PANTHER" id="PTHR44688:SF16">
    <property type="entry name" value="DNA-BINDING TRANSCRIPTIONAL ACTIVATOR DEVR_DOSR"/>
    <property type="match status" value="1"/>
</dbReference>
<dbReference type="GO" id="GO:0003677">
    <property type="term" value="F:DNA binding"/>
    <property type="evidence" value="ECO:0007669"/>
    <property type="project" value="UniProtKB-KW"/>
</dbReference>
<gene>
    <name evidence="5" type="ORF">Geu3261_0069_020</name>
</gene>
<dbReference type="EMBL" id="BANI01000063">
    <property type="protein sequence ID" value="GAN96443.1"/>
    <property type="molecule type" value="Genomic_DNA"/>
</dbReference>
<dbReference type="Proteomes" id="UP000032675">
    <property type="component" value="Unassembled WGS sequence"/>
</dbReference>
<dbReference type="InterPro" id="IPR016032">
    <property type="entry name" value="Sig_transdc_resp-reg_C-effctor"/>
</dbReference>
<keyword evidence="2" id="KW-0238">DNA-binding</keyword>
<dbReference type="CDD" id="cd06170">
    <property type="entry name" value="LuxR_C_like"/>
    <property type="match status" value="1"/>
</dbReference>
<dbReference type="PRINTS" id="PR00038">
    <property type="entry name" value="HTHLUXR"/>
</dbReference>
<dbReference type="Gene3D" id="1.10.10.10">
    <property type="entry name" value="Winged helix-like DNA-binding domain superfamily/Winged helix DNA-binding domain"/>
    <property type="match status" value="1"/>
</dbReference>
<proteinExistence type="predicted"/>
<reference evidence="5 6" key="1">
    <citation type="submission" date="2012-11" db="EMBL/GenBank/DDBJ databases">
        <title>Whole genome sequence of Gluconacetobacter europaeus NBRC3261.</title>
        <authorList>
            <person name="Azuma Y."/>
            <person name="Higashiura N."/>
            <person name="Hirakawa H."/>
            <person name="Matsushita K."/>
        </authorList>
    </citation>
    <scope>NUCLEOTIDE SEQUENCE [LARGE SCALE GENOMIC DNA]</scope>
    <source>
        <strain evidence="5 6">NBRC 3261</strain>
    </source>
</reference>
<evidence type="ECO:0000313" key="5">
    <source>
        <dbReference type="EMBL" id="GAN96443.1"/>
    </source>
</evidence>
<protein>
    <submittedName>
        <fullName evidence="5">Transcriptional regulator LuxR</fullName>
    </submittedName>
</protein>
<dbReference type="PANTHER" id="PTHR44688">
    <property type="entry name" value="DNA-BINDING TRANSCRIPTIONAL ACTIVATOR DEVR_DOSR"/>
    <property type="match status" value="1"/>
</dbReference>
<evidence type="ECO:0000313" key="6">
    <source>
        <dbReference type="Proteomes" id="UP000032675"/>
    </source>
</evidence>
<feature type="domain" description="HTH luxR-type" evidence="4">
    <location>
        <begin position="164"/>
        <end position="229"/>
    </location>
</feature>
<dbReference type="PROSITE" id="PS50043">
    <property type="entry name" value="HTH_LUXR_2"/>
    <property type="match status" value="1"/>
</dbReference>
<dbReference type="SUPFAM" id="SSF46894">
    <property type="entry name" value="C-terminal effector domain of the bipartite response regulators"/>
    <property type="match status" value="1"/>
</dbReference>
<keyword evidence="3" id="KW-0804">Transcription</keyword>
<evidence type="ECO:0000256" key="1">
    <source>
        <dbReference type="ARBA" id="ARBA00023015"/>
    </source>
</evidence>